<feature type="compositionally biased region" description="Basic residues" evidence="5">
    <location>
        <begin position="866"/>
        <end position="876"/>
    </location>
</feature>
<dbReference type="InterPro" id="IPR044506">
    <property type="entry name" value="CDC14_C"/>
</dbReference>
<dbReference type="InterPro" id="IPR016130">
    <property type="entry name" value="Tyr_Pase_AS"/>
</dbReference>
<gene>
    <name evidence="8" type="ORF">CLODIP_2_CD12276</name>
</gene>
<dbReference type="GO" id="GO:0005975">
    <property type="term" value="P:carbohydrate metabolic process"/>
    <property type="evidence" value="ECO:0007669"/>
    <property type="project" value="InterPro"/>
</dbReference>
<dbReference type="InterPro" id="IPR029260">
    <property type="entry name" value="DSPn"/>
</dbReference>
<dbReference type="InterPro" id="IPR000387">
    <property type="entry name" value="Tyr_Pase_dom"/>
</dbReference>
<dbReference type="SMART" id="SM00195">
    <property type="entry name" value="DSPc"/>
    <property type="match status" value="1"/>
</dbReference>
<proteinExistence type="inferred from homology"/>
<comment type="similarity">
    <text evidence="1">Belongs to the protein-tyrosine phosphatase family. Non-receptor class CDC14 subfamily.</text>
</comment>
<dbReference type="PROSITE" id="PS50056">
    <property type="entry name" value="TYR_PHOSPHATASE_2"/>
    <property type="match status" value="1"/>
</dbReference>
<feature type="region of interest" description="Disordered" evidence="5">
    <location>
        <begin position="742"/>
        <end position="876"/>
    </location>
</feature>
<feature type="domain" description="Tyrosine-protein phosphatase" evidence="6">
    <location>
        <begin position="396"/>
        <end position="553"/>
    </location>
</feature>
<dbReference type="EC" id="3.1.3.48" evidence="2"/>
<organism evidence="8 9">
    <name type="scientific">Cloeon dipterum</name>
    <dbReference type="NCBI Taxonomy" id="197152"/>
    <lineage>
        <taxon>Eukaryota</taxon>
        <taxon>Metazoa</taxon>
        <taxon>Ecdysozoa</taxon>
        <taxon>Arthropoda</taxon>
        <taxon>Hexapoda</taxon>
        <taxon>Insecta</taxon>
        <taxon>Pterygota</taxon>
        <taxon>Palaeoptera</taxon>
        <taxon>Ephemeroptera</taxon>
        <taxon>Pisciforma</taxon>
        <taxon>Baetidae</taxon>
        <taxon>Cloeon</taxon>
    </lineage>
</organism>
<dbReference type="Pfam" id="PF14671">
    <property type="entry name" value="DSPn"/>
    <property type="match status" value="1"/>
</dbReference>
<name>A0A8S1CW74_9INSE</name>
<dbReference type="OrthoDB" id="266663at2759"/>
<evidence type="ECO:0000313" key="9">
    <source>
        <dbReference type="Proteomes" id="UP000494165"/>
    </source>
</evidence>
<dbReference type="PROSITE" id="PS00383">
    <property type="entry name" value="TYR_PHOSPHATASE_1"/>
    <property type="match status" value="1"/>
</dbReference>
<evidence type="ECO:0000256" key="1">
    <source>
        <dbReference type="ARBA" id="ARBA00007315"/>
    </source>
</evidence>
<dbReference type="CDD" id="cd14499">
    <property type="entry name" value="CDC14_C"/>
    <property type="match status" value="1"/>
</dbReference>
<dbReference type="CDD" id="cd17657">
    <property type="entry name" value="CDC14_N"/>
    <property type="match status" value="1"/>
</dbReference>
<keyword evidence="3" id="KW-0378">Hydrolase</keyword>
<dbReference type="InterPro" id="IPR020422">
    <property type="entry name" value="TYR_PHOSPHATASE_DUAL_dom"/>
</dbReference>
<dbReference type="Pfam" id="PF22785">
    <property type="entry name" value="Tc-R-P"/>
    <property type="match status" value="1"/>
</dbReference>
<dbReference type="AlphaFoldDB" id="A0A8S1CW74"/>
<dbReference type="InterPro" id="IPR029044">
    <property type="entry name" value="Nucleotide-diphossugar_trans"/>
</dbReference>
<dbReference type="EMBL" id="CADEPI010000045">
    <property type="protein sequence ID" value="CAB3369509.1"/>
    <property type="molecule type" value="Genomic_DNA"/>
</dbReference>
<dbReference type="GO" id="GO:0016757">
    <property type="term" value="F:glycosyltransferase activity"/>
    <property type="evidence" value="ECO:0007669"/>
    <property type="project" value="InterPro"/>
</dbReference>
<feature type="domain" description="Tyrosine specific protein phosphatases" evidence="7">
    <location>
        <begin position="479"/>
        <end position="541"/>
    </location>
</feature>
<reference evidence="8 9" key="1">
    <citation type="submission" date="2020-04" db="EMBL/GenBank/DDBJ databases">
        <authorList>
            <person name="Alioto T."/>
            <person name="Alioto T."/>
            <person name="Gomez Garrido J."/>
        </authorList>
    </citation>
    <scope>NUCLEOTIDE SEQUENCE [LARGE SCALE GENOMIC DNA]</scope>
</reference>
<evidence type="ECO:0000256" key="4">
    <source>
        <dbReference type="ARBA" id="ARBA00022912"/>
    </source>
</evidence>
<dbReference type="Gene3D" id="3.90.190.10">
    <property type="entry name" value="Protein tyrosine phosphatase superfamily"/>
    <property type="match status" value="2"/>
</dbReference>
<sequence length="876" mass="99087">MFTLFTMSEEVLVSSALKDIELSRKHGSDNDISDEDDVLLYPTWAEEADLEAVENGKWSPKDCKAQYETTIIIPYRDRREHLDTFLNFMHAFLQRQMIDYHIVVVEQVANTPFNRAKLFNVGFVESLKADRQSECFVFHDVDLLPQKLSNIYACSTNPRHMTVSLECAANYSIAALKRSVALGLETMSGSNLLSNDEDLDSAGEAHRFNMSDDVGKQRYSDALISAAEFIKDRLYFVTLGTTVHPRSTAKTHYFSIDDEFEYENFYQDFGPLNLAMLYRYCMKLKKKLKAPSLAKKKIVHYTTTNPKKRVNAAYLIGSYAVMYLHFTPSQVVKLLSGPNSHAFANFRDASYGTSNYHISLDDCLHAIHKAYVRRKLFDFDDFNVEEYEHFERVESGDLNWIVPEKFLAFCGPHPRSEIDNGYPLHSPESYFEYFKARNVSTVIRLNKKLYDKARFVAGGFQHVDLFFVDGSTPSDIIMEHFLSVCESAPGAIAVHCKAGLGRTGSLIGCYLMKHYEFTALEAIAWIRICRPGSIIGHQQLWLQQKQTEMWYSRRNAIPTVNYPLYSMRQEKVLKFLKNKLQLNRSVALEADAASPDNVSKILQKVDTMKLDDGANEDENRNGLSDDLNEADAANQNIFDDDLIQLKASDQRMTQGDKLNQIKALRRHPRPVRSVTVHPGADIEGNIKPHTRARSQQPLRAGMLHIQQPVVPSPLKTSQAARKVSERLARTATTTVKRPMVTRLRSRPATTTPSCSNTTFSGLNKNISCNNNGPLERPTARATGANNININNNKRCLSASRESQSSKTQRRPSSSPQSDSRPPTRLPRLVVDPRKAANTNADNINRLAASKLPSVPENQTTTTAITNRKRKQKKEGD</sequence>
<feature type="compositionally biased region" description="Low complexity" evidence="5">
    <location>
        <begin position="802"/>
        <end position="822"/>
    </location>
</feature>
<dbReference type="PANTHER" id="PTHR23339">
    <property type="entry name" value="TYROSINE SPECIFIC PROTEIN PHOSPHATASE AND DUAL SPECIFICITY PROTEIN PHOSPHATASE"/>
    <property type="match status" value="1"/>
</dbReference>
<protein>
    <recommendedName>
        <fullName evidence="2">protein-tyrosine-phosphatase</fullName>
        <ecNumber evidence="2">3.1.3.48</ecNumber>
    </recommendedName>
</protein>
<dbReference type="InterPro" id="IPR003859">
    <property type="entry name" value="Galactosyl_T"/>
</dbReference>
<evidence type="ECO:0000313" key="8">
    <source>
        <dbReference type="EMBL" id="CAB3369509.1"/>
    </source>
</evidence>
<dbReference type="Proteomes" id="UP000494165">
    <property type="component" value="Unassembled WGS sequence"/>
</dbReference>
<dbReference type="SUPFAM" id="SSF52799">
    <property type="entry name" value="(Phosphotyrosine protein) phosphatases II"/>
    <property type="match status" value="2"/>
</dbReference>
<keyword evidence="4" id="KW-0904">Protein phosphatase</keyword>
<feature type="compositionally biased region" description="Polar residues" evidence="5">
    <location>
        <begin position="855"/>
        <end position="865"/>
    </location>
</feature>
<accession>A0A8S1CW74</accession>
<dbReference type="InterPro" id="IPR029021">
    <property type="entry name" value="Prot-tyrosine_phosphatase-like"/>
</dbReference>
<dbReference type="InterPro" id="IPR027995">
    <property type="entry name" value="Galactosyl_T_N"/>
</dbReference>
<dbReference type="GO" id="GO:0004725">
    <property type="term" value="F:protein tyrosine phosphatase activity"/>
    <property type="evidence" value="ECO:0007669"/>
    <property type="project" value="UniProtKB-EC"/>
</dbReference>
<dbReference type="InterPro" id="IPR050561">
    <property type="entry name" value="PTP"/>
</dbReference>
<dbReference type="FunFam" id="3.90.190.10:FF:000006">
    <property type="entry name" value="Dual specificity protein phosphatase CDC14B"/>
    <property type="match status" value="1"/>
</dbReference>
<dbReference type="PRINTS" id="PR02050">
    <property type="entry name" value="B14GALTRFASE"/>
</dbReference>
<dbReference type="Pfam" id="PF13733">
    <property type="entry name" value="Glyco_transf_7N"/>
    <property type="match status" value="1"/>
</dbReference>
<feature type="compositionally biased region" description="Polar residues" evidence="5">
    <location>
        <begin position="747"/>
        <end position="772"/>
    </location>
</feature>
<keyword evidence="9" id="KW-1185">Reference proteome</keyword>
<dbReference type="SUPFAM" id="SSF53448">
    <property type="entry name" value="Nucleotide-diphospho-sugar transferases"/>
    <property type="match status" value="1"/>
</dbReference>
<evidence type="ECO:0000259" key="6">
    <source>
        <dbReference type="PROSITE" id="PS50054"/>
    </source>
</evidence>
<dbReference type="PROSITE" id="PS50054">
    <property type="entry name" value="TYR_PHOSPHATASE_DUAL"/>
    <property type="match status" value="1"/>
</dbReference>
<evidence type="ECO:0000256" key="3">
    <source>
        <dbReference type="ARBA" id="ARBA00022801"/>
    </source>
</evidence>
<evidence type="ECO:0000259" key="7">
    <source>
        <dbReference type="PROSITE" id="PS50056"/>
    </source>
</evidence>
<dbReference type="Gene3D" id="3.90.550.10">
    <property type="entry name" value="Spore Coat Polysaccharide Biosynthesis Protein SpsA, Chain A"/>
    <property type="match status" value="1"/>
</dbReference>
<evidence type="ECO:0000256" key="2">
    <source>
        <dbReference type="ARBA" id="ARBA00013064"/>
    </source>
</evidence>
<comment type="caution">
    <text evidence="8">The sequence shown here is derived from an EMBL/GenBank/DDBJ whole genome shotgun (WGS) entry which is preliminary data.</text>
</comment>
<evidence type="ECO:0000256" key="5">
    <source>
        <dbReference type="SAM" id="MobiDB-lite"/>
    </source>
</evidence>